<dbReference type="Proteomes" id="UP000524450">
    <property type="component" value="Unassembled WGS sequence"/>
</dbReference>
<dbReference type="AlphaFoldDB" id="A0A840FML3"/>
<protein>
    <submittedName>
        <fullName evidence="1">Uncharacterized protein</fullName>
    </submittedName>
</protein>
<evidence type="ECO:0000313" key="2">
    <source>
        <dbReference type="Proteomes" id="UP000524450"/>
    </source>
</evidence>
<organism evidence="1 2">
    <name type="scientific">Variovorax guangxiensis</name>
    <dbReference type="NCBI Taxonomy" id="1775474"/>
    <lineage>
        <taxon>Bacteria</taxon>
        <taxon>Pseudomonadati</taxon>
        <taxon>Pseudomonadota</taxon>
        <taxon>Betaproteobacteria</taxon>
        <taxon>Burkholderiales</taxon>
        <taxon>Comamonadaceae</taxon>
        <taxon>Variovorax</taxon>
    </lineage>
</organism>
<name>A0A840FML3_9BURK</name>
<sequence length="286" mass="30516">MPLFTPLHRRTRSRDRFLLSSLIHQPALLGAGMLLAAVPAFADPSPALDRFSLSVGGFSADPKLDASFGTAYGALQTGDVKPGRVTMPRISADLLLGDSQGISFDYYRYKRDYSGGIDSTTSLGPFGTLNTFGNANISTKLDFAKLSYKWWIGSGNTVFGLGAGAAYYRATLGTTALASVNGQIGTLSESSSGSTVAPLLEIGVRHAITPDLRLFADASGVWKSSGRFHGNIYNASAGVEWFPVKNIGVVLAYGVTNIDLTRENDFAESRLKVKLQGPSAFLKARF</sequence>
<evidence type="ECO:0000313" key="1">
    <source>
        <dbReference type="EMBL" id="MBB4220510.1"/>
    </source>
</evidence>
<comment type="caution">
    <text evidence="1">The sequence shown here is derived from an EMBL/GenBank/DDBJ whole genome shotgun (WGS) entry which is preliminary data.</text>
</comment>
<accession>A0A840FML3</accession>
<dbReference type="EMBL" id="JACIFZ010000001">
    <property type="protein sequence ID" value="MBB4220510.1"/>
    <property type="molecule type" value="Genomic_DNA"/>
</dbReference>
<proteinExistence type="predicted"/>
<gene>
    <name evidence="1" type="ORF">GGD71_001257</name>
</gene>
<reference evidence="1 2" key="1">
    <citation type="submission" date="2020-08" db="EMBL/GenBank/DDBJ databases">
        <title>Genomic Encyclopedia of Type Strains, Phase IV (KMG-V): Genome sequencing to study the core and pangenomes of soil and plant-associated prokaryotes.</title>
        <authorList>
            <person name="Whitman W."/>
        </authorList>
    </citation>
    <scope>NUCLEOTIDE SEQUENCE [LARGE SCALE GENOMIC DNA]</scope>
    <source>
        <strain evidence="1 2">34/80</strain>
    </source>
</reference>